<keyword evidence="4 5" id="KW-0472">Membrane</keyword>
<dbReference type="GO" id="GO:0016020">
    <property type="term" value="C:membrane"/>
    <property type="evidence" value="ECO:0007669"/>
    <property type="project" value="UniProtKB-SubCell"/>
</dbReference>
<accession>A0A240BRJ2</accession>
<feature type="transmembrane region" description="Helical" evidence="5">
    <location>
        <begin position="43"/>
        <end position="65"/>
    </location>
</feature>
<dbReference type="KEGG" id="sfj:SAMEA4384070_1629"/>
<dbReference type="STRING" id="1411141.GCA_001590885_03282"/>
<evidence type="ECO:0000313" key="7">
    <source>
        <dbReference type="EMBL" id="SNV97643.1"/>
    </source>
</evidence>
<evidence type="ECO:0000256" key="5">
    <source>
        <dbReference type="SAM" id="Phobius"/>
    </source>
</evidence>
<keyword evidence="8" id="KW-1185">Reference proteome</keyword>
<proteinExistence type="predicted"/>
<comment type="subcellular location">
    <subcellularLocation>
        <location evidence="1">Membrane</location>
        <topology evidence="1">Multi-pass membrane protein</topology>
    </subcellularLocation>
</comment>
<reference evidence="7 8" key="1">
    <citation type="submission" date="2017-06" db="EMBL/GenBank/DDBJ databases">
        <authorList>
            <consortium name="Pathogen Informatics"/>
        </authorList>
    </citation>
    <scope>NUCLEOTIDE SEQUENCE [LARGE SCALE GENOMIC DNA]</scope>
    <source>
        <strain evidence="7 8">NCTC12148</strain>
    </source>
</reference>
<evidence type="ECO:0000256" key="3">
    <source>
        <dbReference type="ARBA" id="ARBA00022989"/>
    </source>
</evidence>
<evidence type="ECO:0000256" key="1">
    <source>
        <dbReference type="ARBA" id="ARBA00004141"/>
    </source>
</evidence>
<keyword evidence="3 5" id="KW-1133">Transmembrane helix</keyword>
<dbReference type="Proteomes" id="UP000215134">
    <property type="component" value="Chromosome 1"/>
</dbReference>
<feature type="transmembrane region" description="Helical" evidence="5">
    <location>
        <begin position="234"/>
        <end position="258"/>
    </location>
</feature>
<feature type="transmembrane region" description="Helical" evidence="5">
    <location>
        <begin position="111"/>
        <end position="138"/>
    </location>
</feature>
<feature type="transmembrane region" description="Helical" evidence="5">
    <location>
        <begin position="375"/>
        <end position="393"/>
    </location>
</feature>
<name>A0A240BRJ2_SERFI</name>
<dbReference type="GO" id="GO:0016874">
    <property type="term" value="F:ligase activity"/>
    <property type="evidence" value="ECO:0007669"/>
    <property type="project" value="UniProtKB-KW"/>
</dbReference>
<gene>
    <name evidence="7" type="ORF">SAMEA4384070_01629</name>
</gene>
<feature type="transmembrane region" description="Helical" evidence="5">
    <location>
        <begin position="12"/>
        <end position="36"/>
    </location>
</feature>
<evidence type="ECO:0000256" key="2">
    <source>
        <dbReference type="ARBA" id="ARBA00022692"/>
    </source>
</evidence>
<dbReference type="AlphaFoldDB" id="A0A240BRJ2"/>
<feature type="transmembrane region" description="Helical" evidence="5">
    <location>
        <begin position="320"/>
        <end position="341"/>
    </location>
</feature>
<feature type="transmembrane region" description="Helical" evidence="5">
    <location>
        <begin position="186"/>
        <end position="203"/>
    </location>
</feature>
<feature type="domain" description="O-antigen ligase-related" evidence="6">
    <location>
        <begin position="193"/>
        <end position="331"/>
    </location>
</feature>
<sequence>MMATMSKIKSSFFIKTTIYLLVLRSPLIIVSILCYLFSHKKIFAKFTITIIPFLIFLVVAALYSMQMNNDLANISGQGRDILLAVIVALFLVECGRYDISNREIIYNSLKICLSLIACGKIFIIIFSVITGISSLDIITWITEVWDINMMKLGVGDTFITRLQIPMDSLVPFMLYFITKDMILGRGGVNTKIVFILLVISLALTLSRSFWAQGVLFIGLAILLEATFSKIVKISILSIVGIVIILFFTPLGDVIFALIDSRLNNQSLNAASDKERIFQNNALLNAISSHPLLGHGMGYYIPNALRSTSTPYLYESQTLSLVMDFGIIGVSTLFLIFLFTCLSNAINVNGKKRVKNLIMPLVCFAIWLLSGSVNPFLFGASGGIIIFFFSRFHFVDDFYKEK</sequence>
<feature type="transmembrane region" description="Helical" evidence="5">
    <location>
        <begin position="209"/>
        <end position="227"/>
    </location>
</feature>
<feature type="transmembrane region" description="Helical" evidence="5">
    <location>
        <begin position="81"/>
        <end position="99"/>
    </location>
</feature>
<keyword evidence="7" id="KW-0436">Ligase</keyword>
<evidence type="ECO:0000313" key="8">
    <source>
        <dbReference type="Proteomes" id="UP000215134"/>
    </source>
</evidence>
<organism evidence="7 8">
    <name type="scientific">Serratia ficaria</name>
    <dbReference type="NCBI Taxonomy" id="61651"/>
    <lineage>
        <taxon>Bacteria</taxon>
        <taxon>Pseudomonadati</taxon>
        <taxon>Pseudomonadota</taxon>
        <taxon>Gammaproteobacteria</taxon>
        <taxon>Enterobacterales</taxon>
        <taxon>Yersiniaceae</taxon>
        <taxon>Serratia</taxon>
    </lineage>
</organism>
<feature type="transmembrane region" description="Helical" evidence="5">
    <location>
        <begin position="158"/>
        <end position="177"/>
    </location>
</feature>
<protein>
    <submittedName>
        <fullName evidence="7">Lipid A core - O-antigen ligase and related enzymes</fullName>
    </submittedName>
</protein>
<dbReference type="EMBL" id="LT906479">
    <property type="protein sequence ID" value="SNV97643.1"/>
    <property type="molecule type" value="Genomic_DNA"/>
</dbReference>
<dbReference type="Pfam" id="PF04932">
    <property type="entry name" value="Wzy_C"/>
    <property type="match status" value="1"/>
</dbReference>
<evidence type="ECO:0000256" key="4">
    <source>
        <dbReference type="ARBA" id="ARBA00023136"/>
    </source>
</evidence>
<evidence type="ECO:0000259" key="6">
    <source>
        <dbReference type="Pfam" id="PF04932"/>
    </source>
</evidence>
<keyword evidence="2 5" id="KW-0812">Transmembrane</keyword>
<dbReference type="InterPro" id="IPR007016">
    <property type="entry name" value="O-antigen_ligase-rel_domated"/>
</dbReference>